<reference evidence="4" key="3">
    <citation type="submission" date="2018-08" db="EMBL/GenBank/DDBJ databases">
        <title>Leveraging single-cell genomics to expand the Fungal Tree of Life.</title>
        <authorList>
            <consortium name="DOE Joint Genome Institute"/>
            <person name="Ahrendt S.R."/>
            <person name="Quandt C.A."/>
            <person name="Ciobanu D."/>
            <person name="Clum A."/>
            <person name="Salamov A."/>
            <person name="Andreopoulos B."/>
            <person name="Cheng J.-F."/>
            <person name="Woyke T."/>
            <person name="Pelin A."/>
            <person name="Henrissat B."/>
            <person name="Reynolds N."/>
            <person name="Benny G.L."/>
            <person name="Smith M.E."/>
            <person name="James T.Y."/>
            <person name="Grigoriev I.V."/>
        </authorList>
    </citation>
    <scope>NUCLEOTIDE SEQUENCE</scope>
    <source>
        <strain evidence="4">ATCC 52028</strain>
    </source>
</reference>
<evidence type="ECO:0000256" key="1">
    <source>
        <dbReference type="ARBA" id="ARBA00006110"/>
    </source>
</evidence>
<gene>
    <name evidence="4" type="ORF">CAUPRSCDRAFT_10763</name>
    <name evidence="5" type="ORF">CXG81DRAFT_24582</name>
</gene>
<evidence type="ECO:0000313" key="6">
    <source>
        <dbReference type="Proteomes" id="UP000268535"/>
    </source>
</evidence>
<sequence length="388" mass="41916">MPATTAPAKASSRKAKRAASASTAAPMTPAPTTPLSSGSRSQLPRLDAHFVCLTLTLPPPSAGAARKGETSSTTPAPGTPHVCYVRQHIGGNTAAYGAATANEDDEDDDAYPADRTWFVVNPPVDSCHAKWQGFLEAHPGMEAMTVPAPTPNPTTAADEDDEDFETPTEPPRIVDLVWRERREGGNLLLLWDRPVAVSLLKRPAVSPPTWGRLPATSEAGIPPPEPVGFEAYARSYLTSRPAREAHRRSVHAYMQQFDRAEAAAREAAEAAARDPLPDADGFVLVTGRGTRRTASDRAGDASAEGGLREAGGRQRRGIRDGAGAVVTSLPRHVAQRLKPKERVWTDFYRFQIRDAQRAKFASLRERQMQEQAVVAQRHAAGRFVLKSD</sequence>
<protein>
    <recommendedName>
        <fullName evidence="3">Ribosomal RNA-processing protein 7 C-terminal domain-containing protein</fullName>
    </recommendedName>
</protein>
<comment type="similarity">
    <text evidence="1">Belongs to the RRP7 family.</text>
</comment>
<dbReference type="STRING" id="1555241.A0A4P9WW72"/>
<feature type="compositionally biased region" description="Acidic residues" evidence="2">
    <location>
        <begin position="157"/>
        <end position="166"/>
    </location>
</feature>
<dbReference type="PANTHER" id="PTHR13191">
    <property type="entry name" value="RIBOSOMAL RNA PROCESSING PROTEIN 7-RELATED"/>
    <property type="match status" value="1"/>
</dbReference>
<dbReference type="GO" id="GO:0000028">
    <property type="term" value="P:ribosomal small subunit assembly"/>
    <property type="evidence" value="ECO:0007669"/>
    <property type="project" value="TreeGrafter"/>
</dbReference>
<feature type="region of interest" description="Disordered" evidence="2">
    <location>
        <begin position="1"/>
        <end position="41"/>
    </location>
</feature>
<name>A0A4P9WW72_9FUNG</name>
<dbReference type="Proteomes" id="UP000268535">
    <property type="component" value="Unassembled WGS sequence"/>
</dbReference>
<feature type="region of interest" description="Disordered" evidence="2">
    <location>
        <begin position="150"/>
        <end position="169"/>
    </location>
</feature>
<dbReference type="OrthoDB" id="5390at2759"/>
<feature type="compositionally biased region" description="Low complexity" evidence="2">
    <location>
        <begin position="18"/>
        <end position="27"/>
    </location>
</feature>
<dbReference type="PANTHER" id="PTHR13191:SF0">
    <property type="entry name" value="RIBOSOMAL RNA-PROCESSING PROTEIN 7 HOMOLOG A-RELATED"/>
    <property type="match status" value="1"/>
</dbReference>
<feature type="region of interest" description="Disordered" evidence="2">
    <location>
        <begin position="289"/>
        <end position="315"/>
    </location>
</feature>
<reference evidence="5" key="2">
    <citation type="submission" date="2018-04" db="EMBL/GenBank/DDBJ databases">
        <title>Leveraging single-cell genomics to expand the Fungal Tree of Life.</title>
        <authorList>
            <consortium name="DOE Joint Genome Institute"/>
            <person name="Ahrendt S.R."/>
            <person name="Quandt C.A."/>
            <person name="Ciobanu D."/>
            <person name="Clum A."/>
            <person name="Salamov A."/>
            <person name="Andreopoulos B."/>
            <person name="Cheng J.-F."/>
            <person name="Woyke T."/>
            <person name="Pelin A."/>
            <person name="Henrissat B."/>
            <person name="Benny G.L."/>
            <person name="Smith M.E."/>
            <person name="James T.Y."/>
            <person name="Grigoriev I.V."/>
        </authorList>
    </citation>
    <scope>NUCLEOTIDE SEQUENCE</scope>
    <source>
        <strain evidence="5">ATCC 52028</strain>
    </source>
</reference>
<dbReference type="Gene3D" id="6.10.250.1770">
    <property type="match status" value="1"/>
</dbReference>
<dbReference type="Proteomes" id="UP000274922">
    <property type="component" value="Unassembled WGS sequence"/>
</dbReference>
<dbReference type="GO" id="GO:0006364">
    <property type="term" value="P:rRNA processing"/>
    <property type="evidence" value="ECO:0007669"/>
    <property type="project" value="TreeGrafter"/>
</dbReference>
<dbReference type="AlphaFoldDB" id="A0A4P9WW72"/>
<dbReference type="EMBL" id="ML009224">
    <property type="protein sequence ID" value="RKO97574.1"/>
    <property type="molecule type" value="Genomic_DNA"/>
</dbReference>
<evidence type="ECO:0000313" key="7">
    <source>
        <dbReference type="Proteomes" id="UP000274922"/>
    </source>
</evidence>
<dbReference type="GO" id="GO:0034456">
    <property type="term" value="C:UTP-C complex"/>
    <property type="evidence" value="ECO:0007669"/>
    <property type="project" value="TreeGrafter"/>
</dbReference>
<evidence type="ECO:0000259" key="3">
    <source>
        <dbReference type="Pfam" id="PF12923"/>
    </source>
</evidence>
<evidence type="ECO:0000313" key="5">
    <source>
        <dbReference type="EMBL" id="RKP02794.1"/>
    </source>
</evidence>
<dbReference type="EMBL" id="ML014135">
    <property type="protein sequence ID" value="RKP02794.1"/>
    <property type="molecule type" value="Genomic_DNA"/>
</dbReference>
<dbReference type="InterPro" id="IPR024326">
    <property type="entry name" value="RRP7_C"/>
</dbReference>
<keyword evidence="7" id="KW-1185">Reference proteome</keyword>
<reference evidence="6 7" key="1">
    <citation type="journal article" date="2018" name="Nat. Microbiol.">
        <title>Leveraging single-cell genomics to expand the fungal tree of life.</title>
        <authorList>
            <person name="Ahrendt S.R."/>
            <person name="Quandt C.A."/>
            <person name="Ciobanu D."/>
            <person name="Clum A."/>
            <person name="Salamov A."/>
            <person name="Andreopoulos B."/>
            <person name="Cheng J.F."/>
            <person name="Woyke T."/>
            <person name="Pelin A."/>
            <person name="Henrissat B."/>
            <person name="Reynolds N.K."/>
            <person name="Benny G.L."/>
            <person name="Smith M.E."/>
            <person name="James T.Y."/>
            <person name="Grigoriev I.V."/>
        </authorList>
    </citation>
    <scope>NUCLEOTIDE SEQUENCE [LARGE SCALE GENOMIC DNA]</scope>
    <source>
        <strain evidence="6 7">ATCC 52028</strain>
    </source>
</reference>
<proteinExistence type="inferred from homology"/>
<evidence type="ECO:0000256" key="2">
    <source>
        <dbReference type="SAM" id="MobiDB-lite"/>
    </source>
</evidence>
<feature type="domain" description="Ribosomal RNA-processing protein 7 C-terminal" evidence="3">
    <location>
        <begin position="239"/>
        <end position="383"/>
    </location>
</feature>
<feature type="compositionally biased region" description="Low complexity" evidence="2">
    <location>
        <begin position="1"/>
        <end position="10"/>
    </location>
</feature>
<organism evidence="4 6">
    <name type="scientific">Caulochytrium protostelioides</name>
    <dbReference type="NCBI Taxonomy" id="1555241"/>
    <lineage>
        <taxon>Eukaryota</taxon>
        <taxon>Fungi</taxon>
        <taxon>Fungi incertae sedis</taxon>
        <taxon>Chytridiomycota</taxon>
        <taxon>Chytridiomycota incertae sedis</taxon>
        <taxon>Chytridiomycetes</taxon>
        <taxon>Caulochytriales</taxon>
        <taxon>Caulochytriaceae</taxon>
        <taxon>Caulochytrium</taxon>
    </lineage>
</organism>
<dbReference type="GO" id="GO:0032545">
    <property type="term" value="C:CURI complex"/>
    <property type="evidence" value="ECO:0007669"/>
    <property type="project" value="TreeGrafter"/>
</dbReference>
<dbReference type="Pfam" id="PF12923">
    <property type="entry name" value="RRP7"/>
    <property type="match status" value="1"/>
</dbReference>
<evidence type="ECO:0000313" key="4">
    <source>
        <dbReference type="EMBL" id="RKO97574.1"/>
    </source>
</evidence>
<feature type="region of interest" description="Disordered" evidence="2">
    <location>
        <begin position="59"/>
        <end position="81"/>
    </location>
</feature>
<accession>A0A4P9WW72</accession>
<dbReference type="InterPro" id="IPR040446">
    <property type="entry name" value="RRP7"/>
</dbReference>